<comment type="caution">
    <text evidence="2">The sequence shown here is derived from an EMBL/GenBank/DDBJ whole genome shotgun (WGS) entry which is preliminary data.</text>
</comment>
<dbReference type="RefSeq" id="WP_166693138.1">
    <property type="nucleotide sequence ID" value="NZ_WAEL01000007.1"/>
</dbReference>
<name>A0ABX0QMC1_9BACT</name>
<organism evidence="2 3">
    <name type="scientific">Fibrivirga algicola</name>
    <dbReference type="NCBI Taxonomy" id="2950420"/>
    <lineage>
        <taxon>Bacteria</taxon>
        <taxon>Pseudomonadati</taxon>
        <taxon>Bacteroidota</taxon>
        <taxon>Cytophagia</taxon>
        <taxon>Cytophagales</taxon>
        <taxon>Spirosomataceae</taxon>
        <taxon>Fibrivirga</taxon>
    </lineage>
</organism>
<dbReference type="InterPro" id="IPR024775">
    <property type="entry name" value="DinB-like"/>
</dbReference>
<dbReference type="Proteomes" id="UP000606008">
    <property type="component" value="Unassembled WGS sequence"/>
</dbReference>
<reference evidence="2" key="1">
    <citation type="submission" date="2024-05" db="EMBL/GenBank/DDBJ databases">
        <authorList>
            <person name="Jung D.-H."/>
        </authorList>
    </citation>
    <scope>NUCLEOTIDE SEQUENCE</scope>
    <source>
        <strain evidence="2">JA-25</strain>
    </source>
</reference>
<protein>
    <submittedName>
        <fullName evidence="2">DinB family protein</fullName>
    </submittedName>
</protein>
<dbReference type="SUPFAM" id="SSF109854">
    <property type="entry name" value="DinB/YfiT-like putative metalloenzymes"/>
    <property type="match status" value="1"/>
</dbReference>
<sequence>MEDRHPSTITGPVTDAERTYAVEMLLATRDSLRQSLAGLSMTQQQYKPNPNRWSIAECAEHIVLVDRGIFKSLQQGMSAPADPAKRASIHVSDVFVIKAVRSRGTLTQAPLPFVPTGRYATADEALAVFEQQRAAAIEYVQDATADFRTHYFEHPFLGTLDGYQAVLLLASHGERHRKQIEELKADPGFPA</sequence>
<evidence type="ECO:0000313" key="3">
    <source>
        <dbReference type="Proteomes" id="UP000606008"/>
    </source>
</evidence>
<evidence type="ECO:0000259" key="1">
    <source>
        <dbReference type="Pfam" id="PF12867"/>
    </source>
</evidence>
<gene>
    <name evidence="2" type="ORF">F7231_19155</name>
</gene>
<dbReference type="EMBL" id="WAEL01000007">
    <property type="protein sequence ID" value="NID12300.1"/>
    <property type="molecule type" value="Genomic_DNA"/>
</dbReference>
<accession>A0ABX0QMC1</accession>
<dbReference type="InterPro" id="IPR034660">
    <property type="entry name" value="DinB/YfiT-like"/>
</dbReference>
<dbReference type="Gene3D" id="1.20.120.450">
    <property type="entry name" value="dinb family like domain"/>
    <property type="match status" value="1"/>
</dbReference>
<proteinExistence type="predicted"/>
<dbReference type="Pfam" id="PF12867">
    <property type="entry name" value="DinB_2"/>
    <property type="match status" value="1"/>
</dbReference>
<feature type="domain" description="DinB-like" evidence="1">
    <location>
        <begin position="25"/>
        <end position="180"/>
    </location>
</feature>
<evidence type="ECO:0000313" key="2">
    <source>
        <dbReference type="EMBL" id="NID12300.1"/>
    </source>
</evidence>
<keyword evidence="3" id="KW-1185">Reference proteome</keyword>